<protein>
    <submittedName>
        <fullName evidence="7">TetR family transcriptional regulator</fullName>
    </submittedName>
</protein>
<name>A0A345XVZ2_9ACTN</name>
<dbReference type="PANTHER" id="PTHR30055:SF151">
    <property type="entry name" value="TRANSCRIPTIONAL REGULATORY PROTEIN"/>
    <property type="match status" value="1"/>
</dbReference>
<proteinExistence type="predicted"/>
<evidence type="ECO:0000259" key="6">
    <source>
        <dbReference type="PROSITE" id="PS50977"/>
    </source>
</evidence>
<dbReference type="InterPro" id="IPR050109">
    <property type="entry name" value="HTH-type_TetR-like_transc_reg"/>
</dbReference>
<dbReference type="InterPro" id="IPR001647">
    <property type="entry name" value="HTH_TetR"/>
</dbReference>
<accession>A0A345XVZ2</accession>
<dbReference type="InterPro" id="IPR009057">
    <property type="entry name" value="Homeodomain-like_sf"/>
</dbReference>
<feature type="region of interest" description="Disordered" evidence="5">
    <location>
        <begin position="1"/>
        <end position="23"/>
    </location>
</feature>
<organism evidence="7 8">
    <name type="scientific">Streptomyces armeniacus</name>
    <dbReference type="NCBI Taxonomy" id="83291"/>
    <lineage>
        <taxon>Bacteria</taxon>
        <taxon>Bacillati</taxon>
        <taxon>Actinomycetota</taxon>
        <taxon>Actinomycetes</taxon>
        <taxon>Kitasatosporales</taxon>
        <taxon>Streptomycetaceae</taxon>
        <taxon>Streptomyces</taxon>
    </lineage>
</organism>
<keyword evidence="3" id="KW-0804">Transcription</keyword>
<dbReference type="RefSeq" id="WP_208882262.1">
    <property type="nucleotide sequence ID" value="NZ_CP031320.1"/>
</dbReference>
<dbReference type="SUPFAM" id="SSF48498">
    <property type="entry name" value="Tetracyclin repressor-like, C-terminal domain"/>
    <property type="match status" value="1"/>
</dbReference>
<dbReference type="GO" id="GO:0003700">
    <property type="term" value="F:DNA-binding transcription factor activity"/>
    <property type="evidence" value="ECO:0007669"/>
    <property type="project" value="TreeGrafter"/>
</dbReference>
<dbReference type="EMBL" id="CP031320">
    <property type="protein sequence ID" value="AXK35808.1"/>
    <property type="molecule type" value="Genomic_DNA"/>
</dbReference>
<dbReference type="Proteomes" id="UP000254425">
    <property type="component" value="Chromosome"/>
</dbReference>
<evidence type="ECO:0000313" key="8">
    <source>
        <dbReference type="Proteomes" id="UP000254425"/>
    </source>
</evidence>
<reference evidence="7 8" key="1">
    <citation type="submission" date="2018-07" db="EMBL/GenBank/DDBJ databases">
        <title>Draft genome of the type strain Streptomyces armeniacus ATCC 15676.</title>
        <authorList>
            <person name="Labana P."/>
            <person name="Gosse J.T."/>
            <person name="Boddy C.N."/>
        </authorList>
    </citation>
    <scope>NUCLEOTIDE SEQUENCE [LARGE SCALE GENOMIC DNA]</scope>
    <source>
        <strain evidence="7 8">ATCC 15676</strain>
    </source>
</reference>
<dbReference type="Pfam" id="PF00440">
    <property type="entry name" value="TetR_N"/>
    <property type="match status" value="1"/>
</dbReference>
<dbReference type="AlphaFoldDB" id="A0A345XVZ2"/>
<keyword evidence="2 4" id="KW-0238">DNA-binding</keyword>
<feature type="DNA-binding region" description="H-T-H motif" evidence="4">
    <location>
        <begin position="45"/>
        <end position="64"/>
    </location>
</feature>
<evidence type="ECO:0000313" key="7">
    <source>
        <dbReference type="EMBL" id="AXK35808.1"/>
    </source>
</evidence>
<dbReference type="PANTHER" id="PTHR30055">
    <property type="entry name" value="HTH-TYPE TRANSCRIPTIONAL REGULATOR RUTR"/>
    <property type="match status" value="1"/>
</dbReference>
<dbReference type="Pfam" id="PF02909">
    <property type="entry name" value="TetR_C_1"/>
    <property type="match status" value="1"/>
</dbReference>
<keyword evidence="8" id="KW-1185">Reference proteome</keyword>
<dbReference type="InterPro" id="IPR036271">
    <property type="entry name" value="Tet_transcr_reg_TetR-rel_C_sf"/>
</dbReference>
<dbReference type="SUPFAM" id="SSF46689">
    <property type="entry name" value="Homeodomain-like"/>
    <property type="match status" value="1"/>
</dbReference>
<dbReference type="KEGG" id="sarm:DVA86_27435"/>
<dbReference type="InterPro" id="IPR004111">
    <property type="entry name" value="Repressor_TetR_C"/>
</dbReference>
<keyword evidence="1" id="KW-0805">Transcription regulation</keyword>
<evidence type="ECO:0000256" key="5">
    <source>
        <dbReference type="SAM" id="MobiDB-lite"/>
    </source>
</evidence>
<evidence type="ECO:0000256" key="1">
    <source>
        <dbReference type="ARBA" id="ARBA00023015"/>
    </source>
</evidence>
<dbReference type="GO" id="GO:0000976">
    <property type="term" value="F:transcription cis-regulatory region binding"/>
    <property type="evidence" value="ECO:0007669"/>
    <property type="project" value="TreeGrafter"/>
</dbReference>
<feature type="domain" description="HTH tetR-type" evidence="6">
    <location>
        <begin position="22"/>
        <end position="82"/>
    </location>
</feature>
<sequence>MTRAQAPANAARRGRPPKGATRLSRESIVDATLRVIDAEGVGAVGMRSVARLLGVDAKSLYNHVHGKDGLLDAVAEHLLSGMEIPARTGDVRLDLRAIADAFRDRALRHPEAAALTLTRQLASLEGLAPTEALLSVLRDAGCPLEESVHLLRVFVATLVGTLLREVHAGQAFGVGDSAVAARRQTLERSGLPRTAEAAPHLARFDRYAEYEYTVGTAIELMLSRASRPG</sequence>
<evidence type="ECO:0000256" key="2">
    <source>
        <dbReference type="ARBA" id="ARBA00023125"/>
    </source>
</evidence>
<gene>
    <name evidence="7" type="ORF">DVA86_27435</name>
</gene>
<dbReference type="GO" id="GO:0045892">
    <property type="term" value="P:negative regulation of DNA-templated transcription"/>
    <property type="evidence" value="ECO:0007669"/>
    <property type="project" value="InterPro"/>
</dbReference>
<feature type="compositionally biased region" description="Low complexity" evidence="5">
    <location>
        <begin position="1"/>
        <end position="22"/>
    </location>
</feature>
<dbReference type="Gene3D" id="1.10.357.10">
    <property type="entry name" value="Tetracycline Repressor, domain 2"/>
    <property type="match status" value="1"/>
</dbReference>
<dbReference type="PROSITE" id="PS50977">
    <property type="entry name" value="HTH_TETR_2"/>
    <property type="match status" value="1"/>
</dbReference>
<evidence type="ECO:0000256" key="3">
    <source>
        <dbReference type="ARBA" id="ARBA00023163"/>
    </source>
</evidence>
<evidence type="ECO:0000256" key="4">
    <source>
        <dbReference type="PROSITE-ProRule" id="PRU00335"/>
    </source>
</evidence>